<proteinExistence type="predicted"/>
<organism evidence="2 3">
    <name type="scientific">Flavobacterium collinsii</name>
    <dbReference type="NCBI Taxonomy" id="1114861"/>
    <lineage>
        <taxon>Bacteria</taxon>
        <taxon>Pseudomonadati</taxon>
        <taxon>Bacteroidota</taxon>
        <taxon>Flavobacteriia</taxon>
        <taxon>Flavobacteriales</taxon>
        <taxon>Flavobacteriaceae</taxon>
        <taxon>Flavobacterium</taxon>
    </lineage>
</organism>
<dbReference type="Gene3D" id="1.25.40.390">
    <property type="match status" value="1"/>
</dbReference>
<dbReference type="InterPro" id="IPR041662">
    <property type="entry name" value="SusD-like_2"/>
</dbReference>
<dbReference type="Proteomes" id="UP001152749">
    <property type="component" value="Chromosome"/>
</dbReference>
<dbReference type="EMBL" id="OX336425">
    <property type="protein sequence ID" value="CAI2765705.1"/>
    <property type="molecule type" value="Genomic_DNA"/>
</dbReference>
<protein>
    <submittedName>
        <fullName evidence="2">SusD/RagB family lipoprotein</fullName>
    </submittedName>
</protein>
<feature type="chain" id="PRO_5040819672" evidence="1">
    <location>
        <begin position="26"/>
        <end position="500"/>
    </location>
</feature>
<dbReference type="KEGG" id="fcs:TRV642_0664"/>
<reference evidence="2" key="1">
    <citation type="submission" date="2022-09" db="EMBL/GenBank/DDBJ databases">
        <authorList>
            <person name="Duchaud E."/>
        </authorList>
    </citation>
    <scope>NUCLEOTIDE SEQUENCE</scope>
    <source>
        <strain evidence="2">TRV642</strain>
    </source>
</reference>
<evidence type="ECO:0000313" key="2">
    <source>
        <dbReference type="EMBL" id="CAI2765705.1"/>
    </source>
</evidence>
<keyword evidence="1" id="KW-0732">Signal</keyword>
<evidence type="ECO:0000256" key="1">
    <source>
        <dbReference type="SAM" id="SignalP"/>
    </source>
</evidence>
<gene>
    <name evidence="2" type="ORF">TRV642_0664</name>
</gene>
<dbReference type="Pfam" id="PF12771">
    <property type="entry name" value="SusD-like_2"/>
    <property type="match status" value="1"/>
</dbReference>
<dbReference type="AlphaFoldDB" id="A0A9W4X8K6"/>
<dbReference type="RefSeq" id="WP_263362107.1">
    <property type="nucleotide sequence ID" value="NZ_OX336425.1"/>
</dbReference>
<dbReference type="SUPFAM" id="SSF48452">
    <property type="entry name" value="TPR-like"/>
    <property type="match status" value="1"/>
</dbReference>
<accession>A0A9W4X8K6</accession>
<sequence>MKKHILQLTKHVLAILLVLTTTNCADDDLFRETNTNPEGFQTIEPYTQITGIEAALSGGWFEQWRANLIYGEGFIQHLGGSWSVANYGSFYIANREYQDALWFSNYGGGIVRNLTDVLERTKGKPEYTNLNAVAKTLKVMVYQRLTDLYGDVPYSEAGFGDLQKIFYPKYDSQKDIYTDFFKVLDEAYSQLQSGSDAIKGDLFYEGNVAKWKKMINSLRLRTAMRISKVDPALAKEQIKKAVTNGIFTSNDDNCFMKHDATTNETTGALNNGNGLSHALKATGDLNDHPTLTILEALKNDPRKEIWFRPNPNGIYEGIDPNNYRWGHPNGGDALSRTQPYLSQNSSPYLHLTYSETQLLLAEASFRGLYPGDTKDYYKKGIEAGIRQWIIFKDASIIDNNAITTFLATKNLTPGKELEEIATQQWLTLFLNGMEAYSNYRRTNFPVMIKITRAGSDTQGVMPTRMPYPVEESTNNRENFLAASAKYNNNSWLAKVWWDVD</sequence>
<evidence type="ECO:0000313" key="3">
    <source>
        <dbReference type="Proteomes" id="UP001152749"/>
    </source>
</evidence>
<name>A0A9W4X8K6_9FLAO</name>
<dbReference type="InterPro" id="IPR011990">
    <property type="entry name" value="TPR-like_helical_dom_sf"/>
</dbReference>
<keyword evidence="2" id="KW-0449">Lipoprotein</keyword>
<feature type="signal peptide" evidence="1">
    <location>
        <begin position="1"/>
        <end position="25"/>
    </location>
</feature>